<reference evidence="2" key="2">
    <citation type="submission" date="2023-04" db="EMBL/GenBank/DDBJ databases">
        <authorList>
            <person name="Bruccoleri R.E."/>
            <person name="Oakeley E.J."/>
            <person name="Faust A.-M."/>
            <person name="Dessus-Babus S."/>
            <person name="Altorfer M."/>
            <person name="Burckhardt D."/>
            <person name="Oertli M."/>
            <person name="Naumann U."/>
            <person name="Petersen F."/>
            <person name="Wong J."/>
        </authorList>
    </citation>
    <scope>NUCLEOTIDE SEQUENCE</scope>
    <source>
        <strain evidence="2">GSM-AAB239-AS_SAM_17_03QT</strain>
        <tissue evidence="2">Leaf</tissue>
    </source>
</reference>
<keyword evidence="1" id="KW-1133">Transmembrane helix</keyword>
<dbReference type="EMBL" id="JANAVB010025999">
    <property type="protein sequence ID" value="KAJ6819839.1"/>
    <property type="molecule type" value="Genomic_DNA"/>
</dbReference>
<organism evidence="2 3">
    <name type="scientific">Iris pallida</name>
    <name type="common">Sweet iris</name>
    <dbReference type="NCBI Taxonomy" id="29817"/>
    <lineage>
        <taxon>Eukaryota</taxon>
        <taxon>Viridiplantae</taxon>
        <taxon>Streptophyta</taxon>
        <taxon>Embryophyta</taxon>
        <taxon>Tracheophyta</taxon>
        <taxon>Spermatophyta</taxon>
        <taxon>Magnoliopsida</taxon>
        <taxon>Liliopsida</taxon>
        <taxon>Asparagales</taxon>
        <taxon>Iridaceae</taxon>
        <taxon>Iridoideae</taxon>
        <taxon>Irideae</taxon>
        <taxon>Iris</taxon>
    </lineage>
</organism>
<keyword evidence="3" id="KW-1185">Reference proteome</keyword>
<accession>A0AAX6FTT8</accession>
<reference evidence="2" key="1">
    <citation type="journal article" date="2023" name="GigaByte">
        <title>Genome assembly of the bearded iris, Iris pallida Lam.</title>
        <authorList>
            <person name="Bruccoleri R.E."/>
            <person name="Oakeley E.J."/>
            <person name="Faust A.M.E."/>
            <person name="Altorfer M."/>
            <person name="Dessus-Babus S."/>
            <person name="Burckhardt D."/>
            <person name="Oertli M."/>
            <person name="Naumann U."/>
            <person name="Petersen F."/>
            <person name="Wong J."/>
        </authorList>
    </citation>
    <scope>NUCLEOTIDE SEQUENCE</scope>
    <source>
        <strain evidence="2">GSM-AAB239-AS_SAM_17_03QT</strain>
    </source>
</reference>
<evidence type="ECO:0000313" key="2">
    <source>
        <dbReference type="EMBL" id="KAJ6819839.1"/>
    </source>
</evidence>
<dbReference type="Proteomes" id="UP001140949">
    <property type="component" value="Unassembled WGS sequence"/>
</dbReference>
<dbReference type="AlphaFoldDB" id="A0AAX6FTT8"/>
<evidence type="ECO:0000313" key="3">
    <source>
        <dbReference type="Proteomes" id="UP001140949"/>
    </source>
</evidence>
<sequence length="41" mass="4812">MKILSQFGSDIGRSVQNQTGTKVIIKFFYFIYFLLIRLLVL</sequence>
<comment type="caution">
    <text evidence="2">The sequence shown here is derived from an EMBL/GenBank/DDBJ whole genome shotgun (WGS) entry which is preliminary data.</text>
</comment>
<evidence type="ECO:0000256" key="1">
    <source>
        <dbReference type="SAM" id="Phobius"/>
    </source>
</evidence>
<gene>
    <name evidence="2" type="ORF">M6B38_401530</name>
</gene>
<feature type="transmembrane region" description="Helical" evidence="1">
    <location>
        <begin position="23"/>
        <end position="40"/>
    </location>
</feature>
<proteinExistence type="predicted"/>
<keyword evidence="1" id="KW-0472">Membrane</keyword>
<name>A0AAX6FTT8_IRIPA</name>
<keyword evidence="1" id="KW-0812">Transmembrane</keyword>
<protein>
    <submittedName>
        <fullName evidence="2">Uncharacterized protein</fullName>
    </submittedName>
</protein>